<organism evidence="3">
    <name type="scientific">Woronichinia naegeliana WA131</name>
    <dbReference type="NCBI Taxonomy" id="2824559"/>
    <lineage>
        <taxon>Bacteria</taxon>
        <taxon>Bacillati</taxon>
        <taxon>Cyanobacteriota</taxon>
        <taxon>Cyanophyceae</taxon>
        <taxon>Synechococcales</taxon>
        <taxon>Coelosphaeriaceae</taxon>
        <taxon>Woronichinia</taxon>
    </lineage>
</organism>
<dbReference type="SUPFAM" id="SSF56300">
    <property type="entry name" value="Metallo-dependent phosphatases"/>
    <property type="match status" value="1"/>
</dbReference>
<proteinExistence type="predicted"/>
<dbReference type="KEGG" id="wna:KA717_38050"/>
<gene>
    <name evidence="3" type="ORF">KA717_38050</name>
</gene>
<dbReference type="InterPro" id="IPR004843">
    <property type="entry name" value="Calcineurin-like_PHP"/>
</dbReference>
<dbReference type="InterPro" id="IPR029052">
    <property type="entry name" value="Metallo-depent_PP-like"/>
</dbReference>
<evidence type="ECO:0000313" key="3">
    <source>
        <dbReference type="EMBL" id="UXE61139.1"/>
    </source>
</evidence>
<sequence>MIGLQRTQRLKRFWLIFVLVGALIVCNSITSPSQAKTLPPQPSTVIVAVGDIACDPQSPYFNEGKGKNDNCQMRATADLVPKIKPKAVLVLGDNQYEKGELENYRKSYDPTWGKFKSITKPVPGNHEYATDQAAGYFDYFGKLAGDRTKGYYSFNLGNWHLIALNSNCEFVGGCNAGSPQEKWLKADLKANSKACTLAFWHHPRFSSGLHGNNKALDIFWRDLYAAGAELVLSGHDHDYERFAPQGLNDTVDLKQGIRQFVIGSGGKNLYPFKTVRANSEVRNNDTYGILKLTLQPQGYTWDYKPIPGSDFTDQGKATCH</sequence>
<dbReference type="Pfam" id="PF00149">
    <property type="entry name" value="Metallophos"/>
    <property type="match status" value="1"/>
</dbReference>
<reference evidence="3" key="1">
    <citation type="submission" date="2021-04" db="EMBL/GenBank/DDBJ databases">
        <title>Genome sequence of Woronichinia naegeliana from Washington state freshwater lake bloom.</title>
        <authorList>
            <person name="Dreher T.W."/>
        </authorList>
    </citation>
    <scope>NUCLEOTIDE SEQUENCE</scope>
    <source>
        <strain evidence="3">WA131</strain>
    </source>
</reference>
<name>A0A977KWE3_9CYAN</name>
<accession>A0A977KWE3</accession>
<dbReference type="GO" id="GO:0003993">
    <property type="term" value="F:acid phosphatase activity"/>
    <property type="evidence" value="ECO:0007669"/>
    <property type="project" value="InterPro"/>
</dbReference>
<evidence type="ECO:0000259" key="2">
    <source>
        <dbReference type="Pfam" id="PF00149"/>
    </source>
</evidence>
<protein>
    <submittedName>
        <fullName evidence="3">Metallophosphoesterase</fullName>
    </submittedName>
</protein>
<dbReference type="AlphaFoldDB" id="A0A977KWE3"/>
<evidence type="ECO:0000256" key="1">
    <source>
        <dbReference type="ARBA" id="ARBA00022729"/>
    </source>
</evidence>
<dbReference type="Gene3D" id="3.60.21.10">
    <property type="match status" value="1"/>
</dbReference>
<dbReference type="EMBL" id="CP073041">
    <property type="protein sequence ID" value="UXE61139.1"/>
    <property type="molecule type" value="Genomic_DNA"/>
</dbReference>
<dbReference type="InterPro" id="IPR039331">
    <property type="entry name" value="PAPs-like"/>
</dbReference>
<keyword evidence="1" id="KW-0732">Signal</keyword>
<dbReference type="PANTHER" id="PTHR22953">
    <property type="entry name" value="ACID PHOSPHATASE RELATED"/>
    <property type="match status" value="1"/>
</dbReference>
<feature type="domain" description="Calcineurin-like phosphoesterase" evidence="2">
    <location>
        <begin position="46"/>
        <end position="239"/>
    </location>
</feature>
<dbReference type="Proteomes" id="UP001065613">
    <property type="component" value="Chromosome"/>
</dbReference>
<dbReference type="PANTHER" id="PTHR22953:SF153">
    <property type="entry name" value="PURPLE ACID PHOSPHATASE"/>
    <property type="match status" value="1"/>
</dbReference>